<organism evidence="4 5">
    <name type="scientific">Taenia crassiceps</name>
    <dbReference type="NCBI Taxonomy" id="6207"/>
    <lineage>
        <taxon>Eukaryota</taxon>
        <taxon>Metazoa</taxon>
        <taxon>Spiralia</taxon>
        <taxon>Lophotrochozoa</taxon>
        <taxon>Platyhelminthes</taxon>
        <taxon>Cestoda</taxon>
        <taxon>Eucestoda</taxon>
        <taxon>Cyclophyllidea</taxon>
        <taxon>Taeniidae</taxon>
        <taxon>Taenia</taxon>
    </lineage>
</organism>
<keyword evidence="2" id="KW-0067">ATP-binding</keyword>
<dbReference type="Proteomes" id="UP001651158">
    <property type="component" value="Unassembled WGS sequence"/>
</dbReference>
<dbReference type="InterPro" id="IPR003439">
    <property type="entry name" value="ABC_transporter-like_ATP-bd"/>
</dbReference>
<keyword evidence="1" id="KW-0547">Nucleotide-binding</keyword>
<name>A0ABR4QH68_9CEST</name>
<dbReference type="Pfam" id="PF00005">
    <property type="entry name" value="ABC_tran"/>
    <property type="match status" value="1"/>
</dbReference>
<feature type="domain" description="ABC transporter" evidence="3">
    <location>
        <begin position="73"/>
        <end position="129"/>
    </location>
</feature>
<sequence>MDAVCIVFLAIATVLCIVVGITGNGFRREDAGILTHLPYLKVPSERPWGGAITFENVCLRYPDKRKWVLWKIKVGIMGRTGAGKSSLMSLLFRLFEVQRGRALIDGVNISQVHLADLRGRISVITAKSSTFL</sequence>
<protein>
    <submittedName>
        <fullName evidence="4">ABC-type transporter cicA</fullName>
    </submittedName>
</protein>
<comment type="caution">
    <text evidence="4">The sequence shown here is derived from an EMBL/GenBank/DDBJ whole genome shotgun (WGS) entry which is preliminary data.</text>
</comment>
<evidence type="ECO:0000256" key="1">
    <source>
        <dbReference type="ARBA" id="ARBA00022741"/>
    </source>
</evidence>
<evidence type="ECO:0000256" key="2">
    <source>
        <dbReference type="ARBA" id="ARBA00022840"/>
    </source>
</evidence>
<dbReference type="SUPFAM" id="SSF52540">
    <property type="entry name" value="P-loop containing nucleoside triphosphate hydrolases"/>
    <property type="match status" value="1"/>
</dbReference>
<gene>
    <name evidence="4" type="ORF">TcWFU_006739</name>
</gene>
<accession>A0ABR4QH68</accession>
<dbReference type="InterPro" id="IPR027417">
    <property type="entry name" value="P-loop_NTPase"/>
</dbReference>
<proteinExistence type="predicted"/>
<evidence type="ECO:0000259" key="3">
    <source>
        <dbReference type="Pfam" id="PF00005"/>
    </source>
</evidence>
<dbReference type="PANTHER" id="PTHR24223">
    <property type="entry name" value="ATP-BINDING CASSETTE SUB-FAMILY C"/>
    <property type="match status" value="1"/>
</dbReference>
<keyword evidence="5" id="KW-1185">Reference proteome</keyword>
<dbReference type="EMBL" id="JAKROA010000003">
    <property type="protein sequence ID" value="KAL5109124.1"/>
    <property type="molecule type" value="Genomic_DNA"/>
</dbReference>
<reference evidence="4 5" key="1">
    <citation type="journal article" date="2022" name="Front. Cell. Infect. Microbiol.">
        <title>The Genomes of Two Strains of Taenia crassiceps the Animal Model for the Study of Human Cysticercosis.</title>
        <authorList>
            <person name="Bobes R.J."/>
            <person name="Estrada K."/>
            <person name="Rios-Valencia D.G."/>
            <person name="Calderon-Gallegos A."/>
            <person name="de la Torre P."/>
            <person name="Carrero J.C."/>
            <person name="Sanchez-Flores A."/>
            <person name="Laclette J.P."/>
        </authorList>
    </citation>
    <scope>NUCLEOTIDE SEQUENCE [LARGE SCALE GENOMIC DNA]</scope>
    <source>
        <strain evidence="4">WFUcys</strain>
    </source>
</reference>
<evidence type="ECO:0000313" key="4">
    <source>
        <dbReference type="EMBL" id="KAL5109124.1"/>
    </source>
</evidence>
<dbReference type="InterPro" id="IPR050173">
    <property type="entry name" value="ABC_transporter_C-like"/>
</dbReference>
<evidence type="ECO:0000313" key="5">
    <source>
        <dbReference type="Proteomes" id="UP001651158"/>
    </source>
</evidence>
<dbReference type="Gene3D" id="3.40.50.300">
    <property type="entry name" value="P-loop containing nucleotide triphosphate hydrolases"/>
    <property type="match status" value="1"/>
</dbReference>